<evidence type="ECO:0000256" key="2">
    <source>
        <dbReference type="ARBA" id="ARBA00022801"/>
    </source>
</evidence>
<proteinExistence type="inferred from homology"/>
<name>A0A1J4KUB8_9EUKA</name>
<dbReference type="GO" id="GO:0035529">
    <property type="term" value="F:NADH pyrophosphatase activity"/>
    <property type="evidence" value="ECO:0007669"/>
    <property type="project" value="TreeGrafter"/>
</dbReference>
<comment type="similarity">
    <text evidence="1">Belongs to the Nudix hydrolase family.</text>
</comment>
<dbReference type="GO" id="GO:0047631">
    <property type="term" value="F:ADP-ribose diphosphatase activity"/>
    <property type="evidence" value="ECO:0007669"/>
    <property type="project" value="TreeGrafter"/>
</dbReference>
<gene>
    <name evidence="4" type="ORF">TRFO_16433</name>
</gene>
<keyword evidence="2 4" id="KW-0378">Hydrolase</keyword>
<dbReference type="InterPro" id="IPR003293">
    <property type="entry name" value="Nudix_hydrolase6-like"/>
</dbReference>
<dbReference type="PANTHER" id="PTHR13994">
    <property type="entry name" value="NUDIX HYDROLASE RELATED"/>
    <property type="match status" value="1"/>
</dbReference>
<dbReference type="OrthoDB" id="447842at2759"/>
<dbReference type="RefSeq" id="XP_068366492.1">
    <property type="nucleotide sequence ID" value="XM_068498970.1"/>
</dbReference>
<dbReference type="Pfam" id="PF18290">
    <property type="entry name" value="Nudix_hydro"/>
    <property type="match status" value="1"/>
</dbReference>
<dbReference type="InterPro" id="IPR040618">
    <property type="entry name" value="Pre-Nudix"/>
</dbReference>
<dbReference type="SUPFAM" id="SSF55811">
    <property type="entry name" value="Nudix"/>
    <property type="match status" value="1"/>
</dbReference>
<comment type="caution">
    <text evidence="4">The sequence shown here is derived from an EMBL/GenBank/DDBJ whole genome shotgun (WGS) entry which is preliminary data.</text>
</comment>
<dbReference type="Proteomes" id="UP000179807">
    <property type="component" value="Unassembled WGS sequence"/>
</dbReference>
<sequence length="253" mass="29045">MSEVSLTIRKKRRFGDYLIKWEGELSDPSKVVEVIEENLPRMIEEDSPSIWIRLSGKDLSHITYFMDHGFKMHRIKNGETLVLNRWLRQSSYNLPPCPYSYIGVGAMCFNEEGKILGVRENFKYGPGPWKIPGGLFDPKVDKKFSDAAIRECFEETGIKAKFEYVGAQRLTLNSALFHQTDIYVVCRLSPITTEIKFDPIEIADCQWITVDELLEKCNPIAKQFLIPALNNKNGDLETQYPANASTIYHSKLE</sequence>
<evidence type="ECO:0000256" key="1">
    <source>
        <dbReference type="ARBA" id="ARBA00005582"/>
    </source>
</evidence>
<reference evidence="4" key="1">
    <citation type="submission" date="2016-10" db="EMBL/GenBank/DDBJ databases">
        <authorList>
            <person name="Benchimol M."/>
            <person name="Almeida L.G."/>
            <person name="Vasconcelos A.T."/>
            <person name="Perreira-Neves A."/>
            <person name="Rosa I.A."/>
            <person name="Tasca T."/>
            <person name="Bogo M.R."/>
            <person name="de Souza W."/>
        </authorList>
    </citation>
    <scope>NUCLEOTIDE SEQUENCE [LARGE SCALE GENOMIC DNA]</scope>
    <source>
        <strain evidence="4">K</strain>
    </source>
</reference>
<evidence type="ECO:0000313" key="4">
    <source>
        <dbReference type="EMBL" id="OHT13356.1"/>
    </source>
</evidence>
<keyword evidence="5" id="KW-1185">Reference proteome</keyword>
<dbReference type="EMBL" id="MLAK01000533">
    <property type="protein sequence ID" value="OHT13356.1"/>
    <property type="molecule type" value="Genomic_DNA"/>
</dbReference>
<dbReference type="GO" id="GO:0051287">
    <property type="term" value="F:NAD binding"/>
    <property type="evidence" value="ECO:0007669"/>
    <property type="project" value="TreeGrafter"/>
</dbReference>
<dbReference type="PANTHER" id="PTHR13994:SF13">
    <property type="entry name" value="FI03680P"/>
    <property type="match status" value="1"/>
</dbReference>
<evidence type="ECO:0000259" key="3">
    <source>
        <dbReference type="PROSITE" id="PS51462"/>
    </source>
</evidence>
<dbReference type="VEuPathDB" id="TrichDB:TRFO_16433"/>
<organism evidence="4 5">
    <name type="scientific">Tritrichomonas foetus</name>
    <dbReference type="NCBI Taxonomy" id="1144522"/>
    <lineage>
        <taxon>Eukaryota</taxon>
        <taxon>Metamonada</taxon>
        <taxon>Parabasalia</taxon>
        <taxon>Tritrichomonadida</taxon>
        <taxon>Tritrichomonadidae</taxon>
        <taxon>Tritrichomonas</taxon>
    </lineage>
</organism>
<dbReference type="Pfam" id="PF00293">
    <property type="entry name" value="NUDIX"/>
    <property type="match status" value="1"/>
</dbReference>
<dbReference type="AlphaFoldDB" id="A0A1J4KUB8"/>
<protein>
    <submittedName>
        <fullName evidence="4">Hydrolase, NUDIX family protein</fullName>
    </submittedName>
</protein>
<dbReference type="InterPro" id="IPR015797">
    <property type="entry name" value="NUDIX_hydrolase-like_dom_sf"/>
</dbReference>
<dbReference type="GeneID" id="94833674"/>
<feature type="domain" description="Nudix hydrolase" evidence="3">
    <location>
        <begin position="99"/>
        <end position="230"/>
    </location>
</feature>
<dbReference type="PROSITE" id="PS51462">
    <property type="entry name" value="NUDIX"/>
    <property type="match status" value="1"/>
</dbReference>
<evidence type="ECO:0000313" key="5">
    <source>
        <dbReference type="Proteomes" id="UP000179807"/>
    </source>
</evidence>
<dbReference type="InterPro" id="IPR000086">
    <property type="entry name" value="NUDIX_hydrolase_dom"/>
</dbReference>
<accession>A0A1J4KUB8</accession>
<dbReference type="Gene3D" id="3.90.79.10">
    <property type="entry name" value="Nucleoside Triphosphate Pyrophosphohydrolase"/>
    <property type="match status" value="1"/>
</dbReference>
<dbReference type="Gene3D" id="3.40.630.30">
    <property type="match status" value="1"/>
</dbReference>